<dbReference type="InterPro" id="IPR036388">
    <property type="entry name" value="WH-like_DNA-bd_sf"/>
</dbReference>
<protein>
    <submittedName>
        <fullName evidence="6">LysR family transcriptional regulator</fullName>
    </submittedName>
</protein>
<dbReference type="Gene3D" id="1.10.10.10">
    <property type="entry name" value="Winged helix-like DNA-binding domain superfamily/Winged helix DNA-binding domain"/>
    <property type="match status" value="1"/>
</dbReference>
<dbReference type="Gene3D" id="3.40.190.10">
    <property type="entry name" value="Periplasmic binding protein-like II"/>
    <property type="match status" value="2"/>
</dbReference>
<comment type="caution">
    <text evidence="6">The sequence shown here is derived from an EMBL/GenBank/DDBJ whole genome shotgun (WGS) entry which is preliminary data.</text>
</comment>
<dbReference type="SUPFAM" id="SSF46785">
    <property type="entry name" value="Winged helix' DNA-binding domain"/>
    <property type="match status" value="1"/>
</dbReference>
<dbReference type="Pfam" id="PF00126">
    <property type="entry name" value="HTH_1"/>
    <property type="match status" value="1"/>
</dbReference>
<dbReference type="PANTHER" id="PTHR30346">
    <property type="entry name" value="TRANSCRIPTIONAL DUAL REGULATOR HCAR-RELATED"/>
    <property type="match status" value="1"/>
</dbReference>
<keyword evidence="7" id="KW-1185">Reference proteome</keyword>
<dbReference type="PRINTS" id="PR00039">
    <property type="entry name" value="HTHLYSR"/>
</dbReference>
<dbReference type="SUPFAM" id="SSF53850">
    <property type="entry name" value="Periplasmic binding protein-like II"/>
    <property type="match status" value="1"/>
</dbReference>
<accession>A0ABT2TPA7</accession>
<dbReference type="CDD" id="cd05466">
    <property type="entry name" value="PBP2_LTTR_substrate"/>
    <property type="match status" value="1"/>
</dbReference>
<dbReference type="InterPro" id="IPR000847">
    <property type="entry name" value="LysR_HTH_N"/>
</dbReference>
<evidence type="ECO:0000256" key="3">
    <source>
        <dbReference type="ARBA" id="ARBA00023125"/>
    </source>
</evidence>
<dbReference type="InterPro" id="IPR036390">
    <property type="entry name" value="WH_DNA-bd_sf"/>
</dbReference>
<evidence type="ECO:0000256" key="1">
    <source>
        <dbReference type="ARBA" id="ARBA00009437"/>
    </source>
</evidence>
<dbReference type="Pfam" id="PF03466">
    <property type="entry name" value="LysR_substrate"/>
    <property type="match status" value="1"/>
</dbReference>
<dbReference type="Proteomes" id="UP001652442">
    <property type="component" value="Unassembled WGS sequence"/>
</dbReference>
<evidence type="ECO:0000313" key="6">
    <source>
        <dbReference type="EMBL" id="MCU6763531.1"/>
    </source>
</evidence>
<proteinExistence type="inferred from homology"/>
<dbReference type="InterPro" id="IPR005119">
    <property type="entry name" value="LysR_subst-bd"/>
</dbReference>
<evidence type="ECO:0000256" key="2">
    <source>
        <dbReference type="ARBA" id="ARBA00023015"/>
    </source>
</evidence>
<sequence>MNDLQIEYFLASARNLSFSKAAQELFVSQPAVSRQVIALEEELGCPLFERRNKGILLTGNGKLFYDFFEEYKTSLNNLKMRAQLSMENKNRIIRLGVMNNSNISHILIPLQEIFYRRFPDVKLEVNSYEPRKAVEALQAGKEDVVLTIEPKVLNIDGIASEIITELPRVLLYHKKTQQKNPGKELTPNDFKGEAFLTVSDEEFDYVTDLIRGFCRPYGFVPKVQLVHSTDAMILGVQCGLGVAISDIWCRALDNASFGYLELDSSHQVNLLWKNDKDDPALRAFVALLREMVSVKNSP</sequence>
<evidence type="ECO:0000259" key="5">
    <source>
        <dbReference type="PROSITE" id="PS50931"/>
    </source>
</evidence>
<feature type="domain" description="HTH lysR-type" evidence="5">
    <location>
        <begin position="1"/>
        <end position="58"/>
    </location>
</feature>
<organism evidence="6 7">
    <name type="scientific">Brotonthovivens ammoniilytica</name>
    <dbReference type="NCBI Taxonomy" id="2981725"/>
    <lineage>
        <taxon>Bacteria</taxon>
        <taxon>Bacillati</taxon>
        <taxon>Bacillota</taxon>
        <taxon>Clostridia</taxon>
        <taxon>Lachnospirales</taxon>
        <taxon>Lachnospiraceae</taxon>
        <taxon>Brotonthovivens</taxon>
    </lineage>
</organism>
<evidence type="ECO:0000313" key="7">
    <source>
        <dbReference type="Proteomes" id="UP001652442"/>
    </source>
</evidence>
<dbReference type="PANTHER" id="PTHR30346:SF17">
    <property type="entry name" value="LYSR FAMILY TRANSCRIPTIONAL REGULATOR"/>
    <property type="match status" value="1"/>
</dbReference>
<dbReference type="PROSITE" id="PS50931">
    <property type="entry name" value="HTH_LYSR"/>
    <property type="match status" value="1"/>
</dbReference>
<dbReference type="EMBL" id="JAOQJQ010000008">
    <property type="protein sequence ID" value="MCU6763531.1"/>
    <property type="molecule type" value="Genomic_DNA"/>
</dbReference>
<evidence type="ECO:0000256" key="4">
    <source>
        <dbReference type="ARBA" id="ARBA00023163"/>
    </source>
</evidence>
<gene>
    <name evidence="6" type="ORF">OCV88_14540</name>
</gene>
<dbReference type="RefSeq" id="WP_158426175.1">
    <property type="nucleotide sequence ID" value="NZ_JAOQJQ010000008.1"/>
</dbReference>
<comment type="similarity">
    <text evidence="1">Belongs to the LysR transcriptional regulatory family.</text>
</comment>
<reference evidence="6 7" key="1">
    <citation type="journal article" date="2021" name="ISME Commun">
        <title>Automated analysis of genomic sequences facilitates high-throughput and comprehensive description of bacteria.</title>
        <authorList>
            <person name="Hitch T.C.A."/>
        </authorList>
    </citation>
    <scope>NUCLEOTIDE SEQUENCE [LARGE SCALE GENOMIC DNA]</scope>
    <source>
        <strain evidence="6 7">Sanger_109</strain>
    </source>
</reference>
<keyword evidence="4" id="KW-0804">Transcription</keyword>
<name>A0ABT2TPA7_9FIRM</name>
<keyword evidence="2" id="KW-0805">Transcription regulation</keyword>
<keyword evidence="3" id="KW-0238">DNA-binding</keyword>